<evidence type="ECO:0000313" key="5">
    <source>
        <dbReference type="Proteomes" id="UP000198855"/>
    </source>
</evidence>
<keyword evidence="1 4" id="KW-0808">Transferase</keyword>
<accession>A0A1I2D9R6</accession>
<dbReference type="RefSeq" id="WP_091188220.1">
    <property type="nucleotide sequence ID" value="NZ_FOMT01000004.1"/>
</dbReference>
<dbReference type="PROSITE" id="PS51186">
    <property type="entry name" value="GNAT"/>
    <property type="match status" value="1"/>
</dbReference>
<keyword evidence="5" id="KW-1185">Reference proteome</keyword>
<evidence type="ECO:0000313" key="4">
    <source>
        <dbReference type="EMBL" id="SFE77209.1"/>
    </source>
</evidence>
<dbReference type="Pfam" id="PF00583">
    <property type="entry name" value="Acetyltransf_1"/>
    <property type="match status" value="1"/>
</dbReference>
<name>A0A1I2D9R6_9BACL</name>
<dbReference type="STRING" id="1045775.SAMN05216378_4022"/>
<dbReference type="EMBL" id="FOMT01000004">
    <property type="protein sequence ID" value="SFE77209.1"/>
    <property type="molecule type" value="Genomic_DNA"/>
</dbReference>
<protein>
    <submittedName>
        <fullName evidence="4">Acetyltransferase (GNAT) domain-containing protein</fullName>
    </submittedName>
</protein>
<dbReference type="InterPro" id="IPR016181">
    <property type="entry name" value="Acyl_CoA_acyltransferase"/>
</dbReference>
<reference evidence="5" key="1">
    <citation type="submission" date="2016-10" db="EMBL/GenBank/DDBJ databases">
        <authorList>
            <person name="Varghese N."/>
            <person name="Submissions S."/>
        </authorList>
    </citation>
    <scope>NUCLEOTIDE SEQUENCE [LARGE SCALE GENOMIC DNA]</scope>
    <source>
        <strain evidence="5">CGMCC 1.10784</strain>
    </source>
</reference>
<dbReference type="AlphaFoldDB" id="A0A1I2D9R6"/>
<proteinExistence type="predicted"/>
<evidence type="ECO:0000256" key="1">
    <source>
        <dbReference type="ARBA" id="ARBA00022679"/>
    </source>
</evidence>
<keyword evidence="2" id="KW-0012">Acyltransferase</keyword>
<dbReference type="Gene3D" id="3.40.630.30">
    <property type="match status" value="1"/>
</dbReference>
<organism evidence="4 5">
    <name type="scientific">Paenibacillus catalpae</name>
    <dbReference type="NCBI Taxonomy" id="1045775"/>
    <lineage>
        <taxon>Bacteria</taxon>
        <taxon>Bacillati</taxon>
        <taxon>Bacillota</taxon>
        <taxon>Bacilli</taxon>
        <taxon>Bacillales</taxon>
        <taxon>Paenibacillaceae</taxon>
        <taxon>Paenibacillus</taxon>
    </lineage>
</organism>
<sequence>METTMKQVQPDNEDLHELIRKLDEDLGQRYHSPDEIFTVDFSDPAVADMIFIVAYAEGDPAGCGGIKPHGREFVELKRFYVEPAYRRHGIAAGMLSQLEGRAKEAGFSVIRLEAGAPQPEALAFYIKHGYYAIDRFGEYADSESSLCFEKQL</sequence>
<evidence type="ECO:0000259" key="3">
    <source>
        <dbReference type="PROSITE" id="PS51186"/>
    </source>
</evidence>
<dbReference type="PANTHER" id="PTHR43877">
    <property type="entry name" value="AMINOALKYLPHOSPHONATE N-ACETYLTRANSFERASE-RELATED-RELATED"/>
    <property type="match status" value="1"/>
</dbReference>
<feature type="domain" description="N-acetyltransferase" evidence="3">
    <location>
        <begin position="3"/>
        <end position="152"/>
    </location>
</feature>
<dbReference type="Proteomes" id="UP000198855">
    <property type="component" value="Unassembled WGS sequence"/>
</dbReference>
<dbReference type="OrthoDB" id="67353at2"/>
<evidence type="ECO:0000256" key="2">
    <source>
        <dbReference type="ARBA" id="ARBA00023315"/>
    </source>
</evidence>
<dbReference type="InterPro" id="IPR000182">
    <property type="entry name" value="GNAT_dom"/>
</dbReference>
<dbReference type="CDD" id="cd04301">
    <property type="entry name" value="NAT_SF"/>
    <property type="match status" value="1"/>
</dbReference>
<dbReference type="InterPro" id="IPR050832">
    <property type="entry name" value="Bact_Acetyltransf"/>
</dbReference>
<dbReference type="PANTHER" id="PTHR43877:SF2">
    <property type="entry name" value="AMINOALKYLPHOSPHONATE N-ACETYLTRANSFERASE-RELATED"/>
    <property type="match status" value="1"/>
</dbReference>
<gene>
    <name evidence="4" type="ORF">SAMN05216378_4022</name>
</gene>
<dbReference type="GO" id="GO:0016747">
    <property type="term" value="F:acyltransferase activity, transferring groups other than amino-acyl groups"/>
    <property type="evidence" value="ECO:0007669"/>
    <property type="project" value="InterPro"/>
</dbReference>
<dbReference type="SUPFAM" id="SSF55729">
    <property type="entry name" value="Acyl-CoA N-acyltransferases (Nat)"/>
    <property type="match status" value="1"/>
</dbReference>